<sequence>MEMDQVKTQLQQHDIAICQWRTAMDSNERIAKITTERGSFWLKKAAPARGVFRYHALNLFSRLLRLPLLKAVPQPGGNRAIANEISRIHTLASHGVLVPEVIVYDDSWLLIKDIGTSIIKTMKLTSTTQSRRQQLFTACLKAIKNVHSKGQYLSQAFIRNLLLHDEQTMQVAFIDFEIGR</sequence>
<reference evidence="1" key="1">
    <citation type="submission" date="2018-06" db="EMBL/GenBank/DDBJ databases">
        <authorList>
            <person name="Zhirakovskaya E."/>
        </authorList>
    </citation>
    <scope>NUCLEOTIDE SEQUENCE</scope>
</reference>
<proteinExistence type="predicted"/>
<evidence type="ECO:0000313" key="1">
    <source>
        <dbReference type="EMBL" id="VAW45751.1"/>
    </source>
</evidence>
<organism evidence="1">
    <name type="scientific">hydrothermal vent metagenome</name>
    <dbReference type="NCBI Taxonomy" id="652676"/>
    <lineage>
        <taxon>unclassified sequences</taxon>
        <taxon>metagenomes</taxon>
        <taxon>ecological metagenomes</taxon>
    </lineage>
</organism>
<gene>
    <name evidence="1" type="ORF">MNBD_GAMMA02-51</name>
</gene>
<accession>A0A3B0VS52</accession>
<dbReference type="EMBL" id="UOFA01000225">
    <property type="protein sequence ID" value="VAW45751.1"/>
    <property type="molecule type" value="Genomic_DNA"/>
</dbReference>
<name>A0A3B0VS52_9ZZZZ</name>
<dbReference type="Pfam" id="PF06293">
    <property type="entry name" value="Kdo"/>
    <property type="match status" value="1"/>
</dbReference>
<dbReference type="SUPFAM" id="SSF56112">
    <property type="entry name" value="Protein kinase-like (PK-like)"/>
    <property type="match status" value="1"/>
</dbReference>
<protein>
    <recommendedName>
        <fullName evidence="2">Protein kinase domain-containing protein</fullName>
    </recommendedName>
</protein>
<dbReference type="InterPro" id="IPR011009">
    <property type="entry name" value="Kinase-like_dom_sf"/>
</dbReference>
<feature type="non-terminal residue" evidence="1">
    <location>
        <position position="180"/>
    </location>
</feature>
<dbReference type="AlphaFoldDB" id="A0A3B0VS52"/>
<evidence type="ECO:0008006" key="2">
    <source>
        <dbReference type="Google" id="ProtNLM"/>
    </source>
</evidence>